<reference evidence="3 4" key="1">
    <citation type="submission" date="2017-08" db="EMBL/GenBank/DDBJ databases">
        <title>Substantial Increase in Enzyme Production by Combined Drug-Resistance Mutations in Paenibacillus agaridevorans.</title>
        <authorList>
            <person name="Tanaka Y."/>
            <person name="Funane K."/>
            <person name="Hosaka T."/>
            <person name="Shiwa Y."/>
            <person name="Fujita N."/>
            <person name="Miyazaki T."/>
            <person name="Yoshikawa H."/>
            <person name="Murakami K."/>
            <person name="Kasahara K."/>
            <person name="Inaoka T."/>
            <person name="Hiraga Y."/>
            <person name="Ochi K."/>
        </authorList>
    </citation>
    <scope>NUCLEOTIDE SEQUENCE [LARGE SCALE GENOMIC DNA]</scope>
    <source>
        <strain evidence="3 4">T-3040</strain>
    </source>
</reference>
<dbReference type="InterPro" id="IPR013538">
    <property type="entry name" value="ASHA1/2-like_C"/>
</dbReference>
<feature type="domain" description="Activator of Hsp90 ATPase homologue 1/2-like C-terminal" evidence="2">
    <location>
        <begin position="20"/>
        <end position="135"/>
    </location>
</feature>
<dbReference type="Pfam" id="PF08327">
    <property type="entry name" value="AHSA1"/>
    <property type="match status" value="1"/>
</dbReference>
<sequence>MSNTLGKPPVVRAEMLIRRPVQEVFRAFVDPEVTTKFWFTKGSGKLESGAKVRWDWEMYGVGADIDVLAVEQNSRIVIDWGTRVEWTFVARGENETFVTIVNDGFEGTADELLEQAMDATQGFTFVLSGLKAYLEHGIKLNLVADKSPDANIINE</sequence>
<comment type="similarity">
    <text evidence="1">Belongs to the AHA1 family.</text>
</comment>
<dbReference type="RefSeq" id="WP_108992488.1">
    <property type="nucleotide sequence ID" value="NZ_BDQX01000097.1"/>
</dbReference>
<protein>
    <submittedName>
        <fullName evidence="3">Polyketide cyclase</fullName>
    </submittedName>
</protein>
<evidence type="ECO:0000256" key="1">
    <source>
        <dbReference type="ARBA" id="ARBA00006817"/>
    </source>
</evidence>
<dbReference type="SUPFAM" id="SSF55961">
    <property type="entry name" value="Bet v1-like"/>
    <property type="match status" value="1"/>
</dbReference>
<dbReference type="CDD" id="cd08901">
    <property type="entry name" value="SRPBCC_CalC_Aha1-like_8"/>
    <property type="match status" value="1"/>
</dbReference>
<organism evidence="3 4">
    <name type="scientific">Paenibacillus agaridevorans</name>
    <dbReference type="NCBI Taxonomy" id="171404"/>
    <lineage>
        <taxon>Bacteria</taxon>
        <taxon>Bacillati</taxon>
        <taxon>Bacillota</taxon>
        <taxon>Bacilli</taxon>
        <taxon>Bacillales</taxon>
        <taxon>Paenibacillaceae</taxon>
        <taxon>Paenibacillus</taxon>
    </lineage>
</organism>
<name>A0A2R5ELA1_9BACL</name>
<dbReference type="Gene3D" id="3.30.530.20">
    <property type="match status" value="1"/>
</dbReference>
<accession>A0A2R5ELA1</accession>
<proteinExistence type="inferred from homology"/>
<evidence type="ECO:0000313" key="4">
    <source>
        <dbReference type="Proteomes" id="UP000245202"/>
    </source>
</evidence>
<dbReference type="Proteomes" id="UP000245202">
    <property type="component" value="Unassembled WGS sequence"/>
</dbReference>
<keyword evidence="4" id="KW-1185">Reference proteome</keyword>
<dbReference type="EMBL" id="BDQX01000097">
    <property type="protein sequence ID" value="GBG07430.1"/>
    <property type="molecule type" value="Genomic_DNA"/>
</dbReference>
<comment type="caution">
    <text evidence="3">The sequence shown here is derived from an EMBL/GenBank/DDBJ whole genome shotgun (WGS) entry which is preliminary data.</text>
</comment>
<dbReference type="AlphaFoldDB" id="A0A2R5ELA1"/>
<dbReference type="InterPro" id="IPR023393">
    <property type="entry name" value="START-like_dom_sf"/>
</dbReference>
<evidence type="ECO:0000313" key="3">
    <source>
        <dbReference type="EMBL" id="GBG07430.1"/>
    </source>
</evidence>
<gene>
    <name evidence="3" type="ORF">PAT3040_01981</name>
</gene>
<evidence type="ECO:0000259" key="2">
    <source>
        <dbReference type="Pfam" id="PF08327"/>
    </source>
</evidence>